<evidence type="ECO:0000313" key="20">
    <source>
        <dbReference type="Proteomes" id="UP000232323"/>
    </source>
</evidence>
<comment type="caution">
    <text evidence="19">The sequence shown here is derived from an EMBL/GenBank/DDBJ whole genome shotgun (WGS) entry which is preliminary data.</text>
</comment>
<dbReference type="FunFam" id="3.20.20.70:FF:000084">
    <property type="entry name" value="Ferredoxin-dependent glutamate synthase, chloroplastic"/>
    <property type="match status" value="1"/>
</dbReference>
<keyword evidence="7" id="KW-0285">Flavoprotein</keyword>
<keyword evidence="15" id="KW-0003">3Fe-4S</keyword>
<dbReference type="PANTHER" id="PTHR11938">
    <property type="entry name" value="FAD NADPH DEHYDROGENASE/OXIDOREDUCTASE"/>
    <property type="match status" value="1"/>
</dbReference>
<comment type="similarity">
    <text evidence="5">Belongs to the glutamate synthase family.</text>
</comment>
<dbReference type="Pfam" id="PF00310">
    <property type="entry name" value="GATase_2"/>
    <property type="match status" value="1"/>
</dbReference>
<dbReference type="UniPathway" id="UPA00045"/>
<dbReference type="STRING" id="1157962.A0A250X5H4"/>
<dbReference type="InterPro" id="IPR029055">
    <property type="entry name" value="Ntn_hydrolases_N"/>
</dbReference>
<dbReference type="GO" id="GO:0016041">
    <property type="term" value="F:glutamate synthase (ferredoxin) activity"/>
    <property type="evidence" value="ECO:0007669"/>
    <property type="project" value="UniProtKB-EC"/>
</dbReference>
<dbReference type="InterPro" id="IPR002932">
    <property type="entry name" value="Glu_synthdom"/>
</dbReference>
<evidence type="ECO:0000256" key="8">
    <source>
        <dbReference type="ARBA" id="ARBA00022643"/>
    </source>
</evidence>
<sequence length="1636" mass="176809">MEAHNLSRASKKGAICERHRTQVLPPALVLPTTRPVAGLSSRGHVKVPKSAAHLRSSSIASAYHDLLVTAADPLSATNPVDDLEELQTSITAQRTSNVADLEEILKERDACGVGFIASLKNVQSHKVVEQALTALGCMEHRGACSADNDSGDGAGLMTQIPWKLLKKDFPALNEATMGVGMIFMPNDDKLEASSKAIFEKVASKEGLTVVGWRKVPVKSEVVGRFAKVTQPRIWQVLVEGKPGQTGDDLEREMFILRKLVEKAKTAELPSEFAPDFYICTLSNRTMVYKGMLRSVVVGAFFEDLQNPDFESSFAIYHRRFSTNTTPKWPLAQPMRVLGHNGEINTLQGNLNWVASREHELHHPVWAGREEELTPLCDASASDSANLDRVAELLVRTGFEAPEALMLLVPEAYRNHPDLMKTYPEVVEFYEFFEGLQEGWDGPALLVFSDGRKVGARLDRNGLRPARFWRTKDDMIYIASEVGVLGDVLTNAENIVAKGRLGPGQMVVADLEGGQFLENADVSRAIATKHPYKEWIKGQIRGMKDLCESTYLDTPTLDPAMMLRLQAASGMGAEEAQMVVESMAQTGVEPTYCMGDDIPLAVLSDKSHVLYNYFKQRFAQVTNPPIDPLREGLVMSMEMRLGGRGNLLQPGPDTYQQVLLKSPILLESELTAIQGDKTLGSKTFKIQFEAGKLGSLEASLKHLCTDVEAAVRKGAQCVVLSDRQETSGPNENKPPIPALLAVGAVHHHLIKTGLRSDTSIVVDTLSCYSTHHAAMLIGYGAHAICPHLAYETCRQWRLSARTTSLIKSGKVPDVSVKDAQKNYKKSVEKGILKILSKMGISLLQCYHGAQIFEAYGLGRDVVELCFKGSVSRIGGMSLQDLQREAESLWVRGFPEKAMTKLEDFGFIQSKAKGEFHSNNQTMAKLLHKAVGLGDGSKASTEAYKAYQQHFVESPVAVLRDCLELNIEGQSIPLDQVEPASNIMERFCTGGMSLGAISRETHETIAIAMNRIGGKSNSGEGGEDPIRWLRLKDVDGEGKSDTMPYLKGLENGDIATSRIKQVASGRFGVTPEYLVNADQLEIKVAQGAKPGEGGQLPGSKVSPYIAQLRRSKPGVPLISPPPHHDIYSIEDLSQLIYDLHQVNDKAKVSVKLVAEAGIGVVASGVAKANADIIQVSGHDGGTGASPISSIKHAGGPMEMGLAEVHQTLVRNELRDRVVVRVDGGVRSGRDILISAALGADEYGFGTVAMIATGCIMARVCHTNNCPVGVASQREELRARFPGAPADLVNYFHFVAEEVRQGLAQLGFRSLDELIGRADLLRQRNVQLAKTSGLDLSFLTSFAGPSGKSSERIRQPVHTDGELLDDRILADAEVMDAIKTQGNITKTYGIINTDRAALGRVSGNIARLHGDKGYAGSIKLTLQGSGGQSFGCFCIQGLDVKLVGEANDYVGKGMNGGDIAIVPPPGSSFKAESASIVGNTCLYGATGGRLFVNGRAGERFAVRNSLAEAVVEGTGDHCCEYMTGGCVVSLGPVGRNVAAGMTGGLGYFFDAEGDFTDKVNTEIVALQRVKTAAGAAQLRGLIETHVEKTGSEKGKAILASWEKSLEQFWQIVPPAEKNTPEVNPDLVPQEPVGKVALKV</sequence>
<evidence type="ECO:0000256" key="4">
    <source>
        <dbReference type="ARBA" id="ARBA00004909"/>
    </source>
</evidence>
<dbReference type="InterPro" id="IPR013785">
    <property type="entry name" value="Aldolase_TIM"/>
</dbReference>
<dbReference type="Gene3D" id="3.20.20.70">
    <property type="entry name" value="Aldolase class I"/>
    <property type="match status" value="2"/>
</dbReference>
<evidence type="ECO:0000256" key="2">
    <source>
        <dbReference type="ARBA" id="ARBA00001927"/>
    </source>
</evidence>
<keyword evidence="8" id="KW-0288">FMN</keyword>
<dbReference type="PROSITE" id="PS51278">
    <property type="entry name" value="GATASE_TYPE_2"/>
    <property type="match status" value="1"/>
</dbReference>
<evidence type="ECO:0000256" key="5">
    <source>
        <dbReference type="ARBA" id="ARBA00009716"/>
    </source>
</evidence>
<feature type="domain" description="Glutamine amidotransferase type-2" evidence="18">
    <location>
        <begin position="111"/>
        <end position="511"/>
    </location>
</feature>
<evidence type="ECO:0000256" key="7">
    <source>
        <dbReference type="ARBA" id="ARBA00022630"/>
    </source>
</evidence>
<dbReference type="CDD" id="cd00713">
    <property type="entry name" value="GltS"/>
    <property type="match status" value="1"/>
</dbReference>
<dbReference type="InterPro" id="IPR017932">
    <property type="entry name" value="GATase_2_dom"/>
</dbReference>
<dbReference type="Proteomes" id="UP000232323">
    <property type="component" value="Unassembled WGS sequence"/>
</dbReference>
<evidence type="ECO:0000256" key="17">
    <source>
        <dbReference type="ARBA" id="ARBA00039085"/>
    </source>
</evidence>
<dbReference type="InterPro" id="IPR002489">
    <property type="entry name" value="Glu_synth_asu_C"/>
</dbReference>
<dbReference type="CDD" id="cd00982">
    <property type="entry name" value="gltB_C"/>
    <property type="match status" value="1"/>
</dbReference>
<dbReference type="CDD" id="cd02808">
    <property type="entry name" value="GltS_FMN"/>
    <property type="match status" value="1"/>
</dbReference>
<dbReference type="Gene3D" id="3.60.20.10">
    <property type="entry name" value="Glutamine Phosphoribosylpyrophosphate, subunit 1, domain 1"/>
    <property type="match status" value="1"/>
</dbReference>
<dbReference type="InterPro" id="IPR036485">
    <property type="entry name" value="Glu_synth_asu_C_sf"/>
</dbReference>
<evidence type="ECO:0000256" key="16">
    <source>
        <dbReference type="ARBA" id="ARBA00037928"/>
    </source>
</evidence>
<keyword evidence="6" id="KW-0028">Amino-acid biosynthesis</keyword>
<comment type="pathway">
    <text evidence="16">Amino-acid biosynthesis; L-glutamate biosynthesis via GLT pathway; L-glutamate from 2-oxoglutarate and L-glutamine (ferredoxin route): step 1/1.</text>
</comment>
<comment type="pathway">
    <text evidence="3">Energy metabolism; nitrogen metabolism.</text>
</comment>
<keyword evidence="12" id="KW-0408">Iron</keyword>
<keyword evidence="20" id="KW-1185">Reference proteome</keyword>
<keyword evidence="11" id="KW-0560">Oxidoreductase</keyword>
<evidence type="ECO:0000256" key="11">
    <source>
        <dbReference type="ARBA" id="ARBA00023002"/>
    </source>
</evidence>
<dbReference type="PANTHER" id="PTHR11938:SF133">
    <property type="entry name" value="GLUTAMATE SYNTHASE (NADH)"/>
    <property type="match status" value="1"/>
</dbReference>
<dbReference type="NCBIfam" id="NF008730">
    <property type="entry name" value="PRK11750.1"/>
    <property type="match status" value="1"/>
</dbReference>
<dbReference type="Pfam" id="PF01645">
    <property type="entry name" value="Glu_synthase"/>
    <property type="match status" value="1"/>
</dbReference>
<dbReference type="InterPro" id="IPR006982">
    <property type="entry name" value="Glu_synth_centr_N"/>
</dbReference>
<dbReference type="FunFam" id="3.60.20.10:FF:000001">
    <property type="entry name" value="Glutamate synthase, large subunit"/>
    <property type="match status" value="1"/>
</dbReference>
<evidence type="ECO:0000313" key="19">
    <source>
        <dbReference type="EMBL" id="GAX78169.1"/>
    </source>
</evidence>
<accession>A0A250X5H4</accession>
<dbReference type="GO" id="GO:0006537">
    <property type="term" value="P:glutamate biosynthetic process"/>
    <property type="evidence" value="ECO:0007669"/>
    <property type="project" value="UniProtKB-KW"/>
</dbReference>
<evidence type="ECO:0000256" key="12">
    <source>
        <dbReference type="ARBA" id="ARBA00023004"/>
    </source>
</evidence>
<dbReference type="EC" id="1.4.7.1" evidence="17"/>
<evidence type="ECO:0000259" key="18">
    <source>
        <dbReference type="PROSITE" id="PS51278"/>
    </source>
</evidence>
<proteinExistence type="inferred from homology"/>
<dbReference type="SUPFAM" id="SSF56235">
    <property type="entry name" value="N-terminal nucleophile aminohydrolases (Ntn hydrolases)"/>
    <property type="match status" value="1"/>
</dbReference>
<organism evidence="19 20">
    <name type="scientific">Chlamydomonas eustigma</name>
    <dbReference type="NCBI Taxonomy" id="1157962"/>
    <lineage>
        <taxon>Eukaryota</taxon>
        <taxon>Viridiplantae</taxon>
        <taxon>Chlorophyta</taxon>
        <taxon>core chlorophytes</taxon>
        <taxon>Chlorophyceae</taxon>
        <taxon>CS clade</taxon>
        <taxon>Chlamydomonadales</taxon>
        <taxon>Chlamydomonadaceae</taxon>
        <taxon>Chlamydomonas</taxon>
    </lineage>
</organism>
<dbReference type="SUPFAM" id="SSF51395">
    <property type="entry name" value="FMN-linked oxidoreductases"/>
    <property type="match status" value="1"/>
</dbReference>
<evidence type="ECO:0000256" key="3">
    <source>
        <dbReference type="ARBA" id="ARBA00004802"/>
    </source>
</evidence>
<protein>
    <recommendedName>
        <fullName evidence="17">glutamate synthase (ferredoxin)</fullName>
        <ecNumber evidence="17">1.4.7.1</ecNumber>
    </recommendedName>
</protein>
<evidence type="ECO:0000256" key="13">
    <source>
        <dbReference type="ARBA" id="ARBA00023014"/>
    </source>
</evidence>
<reference evidence="19 20" key="1">
    <citation type="submission" date="2017-08" db="EMBL/GenBank/DDBJ databases">
        <title>Acidophilic green algal genome provides insights into adaptation to an acidic environment.</title>
        <authorList>
            <person name="Hirooka S."/>
            <person name="Hirose Y."/>
            <person name="Kanesaki Y."/>
            <person name="Higuchi S."/>
            <person name="Fujiwara T."/>
            <person name="Onuma R."/>
            <person name="Era A."/>
            <person name="Ohbayashi R."/>
            <person name="Uzuka A."/>
            <person name="Nozaki H."/>
            <person name="Yoshikawa H."/>
            <person name="Miyagishima S.Y."/>
        </authorList>
    </citation>
    <scope>NUCLEOTIDE SEQUENCE [LARGE SCALE GENOMIC DNA]</scope>
    <source>
        <strain evidence="19 20">NIES-2499</strain>
    </source>
</reference>
<evidence type="ECO:0000256" key="10">
    <source>
        <dbReference type="ARBA" id="ARBA00022962"/>
    </source>
</evidence>
<dbReference type="GO" id="GO:0051538">
    <property type="term" value="F:3 iron, 4 sulfur cluster binding"/>
    <property type="evidence" value="ECO:0007669"/>
    <property type="project" value="UniProtKB-KW"/>
</dbReference>
<name>A0A250X5H4_9CHLO</name>
<dbReference type="InterPro" id="IPR050711">
    <property type="entry name" value="ET-N_metabolism_enzyme"/>
</dbReference>
<dbReference type="Pfam" id="PF01493">
    <property type="entry name" value="GXGXG"/>
    <property type="match status" value="1"/>
</dbReference>
<comment type="pathway">
    <text evidence="4">Nitrogen metabolism.</text>
</comment>
<keyword evidence="14" id="KW-0314">Glutamate biosynthesis</keyword>
<keyword evidence="13" id="KW-0411">Iron-sulfur</keyword>
<comment type="cofactor">
    <cofactor evidence="2">
        <name>[3Fe-4S] cluster</name>
        <dbReference type="ChEBI" id="CHEBI:21137"/>
    </cofactor>
</comment>
<comment type="cofactor">
    <cofactor evidence="1">
        <name>FMN</name>
        <dbReference type="ChEBI" id="CHEBI:58210"/>
    </cofactor>
</comment>
<dbReference type="EMBL" id="BEGY01000030">
    <property type="protein sequence ID" value="GAX78169.1"/>
    <property type="molecule type" value="Genomic_DNA"/>
</dbReference>
<evidence type="ECO:0000256" key="15">
    <source>
        <dbReference type="ARBA" id="ARBA00023291"/>
    </source>
</evidence>
<evidence type="ECO:0000256" key="14">
    <source>
        <dbReference type="ARBA" id="ARBA00023164"/>
    </source>
</evidence>
<dbReference type="Pfam" id="PF04898">
    <property type="entry name" value="Glu_syn_central"/>
    <property type="match status" value="1"/>
</dbReference>
<dbReference type="Gene3D" id="2.160.20.60">
    <property type="entry name" value="Glutamate synthase, alpha subunit, C-terminal domain"/>
    <property type="match status" value="1"/>
</dbReference>
<dbReference type="SUPFAM" id="SSF69336">
    <property type="entry name" value="Alpha subunit of glutamate synthase, C-terminal domain"/>
    <property type="match status" value="1"/>
</dbReference>
<evidence type="ECO:0000256" key="1">
    <source>
        <dbReference type="ARBA" id="ARBA00001917"/>
    </source>
</evidence>
<evidence type="ECO:0000256" key="6">
    <source>
        <dbReference type="ARBA" id="ARBA00022605"/>
    </source>
</evidence>
<dbReference type="GO" id="GO:0019676">
    <property type="term" value="P:ammonia assimilation cycle"/>
    <property type="evidence" value="ECO:0007669"/>
    <property type="project" value="TreeGrafter"/>
</dbReference>
<gene>
    <name evidence="19" type="ORF">CEUSTIGMA_g5611.t1</name>
</gene>
<dbReference type="GO" id="GO:0046872">
    <property type="term" value="F:metal ion binding"/>
    <property type="evidence" value="ECO:0007669"/>
    <property type="project" value="UniProtKB-KW"/>
</dbReference>
<keyword evidence="10" id="KW-0315">Glutamine amidotransferase</keyword>
<dbReference type="OrthoDB" id="4327079at2759"/>
<keyword evidence="9" id="KW-0479">Metal-binding</keyword>
<evidence type="ECO:0000256" key="9">
    <source>
        <dbReference type="ARBA" id="ARBA00022723"/>
    </source>
</evidence>